<dbReference type="InterPro" id="IPR009057">
    <property type="entry name" value="Homeodomain-like_sf"/>
</dbReference>
<evidence type="ECO:0000313" key="8">
    <source>
        <dbReference type="Proteomes" id="UP000183174"/>
    </source>
</evidence>
<keyword evidence="3" id="KW-0804">Transcription</keyword>
<dbReference type="InterPro" id="IPR023772">
    <property type="entry name" value="DNA-bd_HTH_TetR-type_CS"/>
</dbReference>
<feature type="region of interest" description="Disordered" evidence="5">
    <location>
        <begin position="1"/>
        <end position="21"/>
    </location>
</feature>
<feature type="DNA-binding region" description="H-T-H motif" evidence="4">
    <location>
        <begin position="45"/>
        <end position="64"/>
    </location>
</feature>
<protein>
    <submittedName>
        <fullName evidence="7">Transcriptional regulator, TetR family</fullName>
    </submittedName>
</protein>
<evidence type="ECO:0000256" key="1">
    <source>
        <dbReference type="ARBA" id="ARBA00023015"/>
    </source>
</evidence>
<dbReference type="PROSITE" id="PS01081">
    <property type="entry name" value="HTH_TETR_1"/>
    <property type="match status" value="1"/>
</dbReference>
<evidence type="ECO:0000259" key="6">
    <source>
        <dbReference type="PROSITE" id="PS50977"/>
    </source>
</evidence>
<feature type="domain" description="HTH tetR-type" evidence="6">
    <location>
        <begin position="22"/>
        <end position="82"/>
    </location>
</feature>
<evidence type="ECO:0000256" key="5">
    <source>
        <dbReference type="SAM" id="MobiDB-lite"/>
    </source>
</evidence>
<dbReference type="EMBL" id="FMAE01000005">
    <property type="protein sequence ID" value="SCB35248.1"/>
    <property type="molecule type" value="Genomic_DNA"/>
</dbReference>
<evidence type="ECO:0000256" key="4">
    <source>
        <dbReference type="PROSITE-ProRule" id="PRU00335"/>
    </source>
</evidence>
<name>A0A1C3W5Z6_9BRAD</name>
<dbReference type="PANTHER" id="PTHR30055">
    <property type="entry name" value="HTH-TYPE TRANSCRIPTIONAL REGULATOR RUTR"/>
    <property type="match status" value="1"/>
</dbReference>
<dbReference type="Pfam" id="PF17754">
    <property type="entry name" value="TetR_C_14"/>
    <property type="match status" value="1"/>
</dbReference>
<organism evidence="7 8">
    <name type="scientific">Bradyrhizobium yuanmingense</name>
    <dbReference type="NCBI Taxonomy" id="108015"/>
    <lineage>
        <taxon>Bacteria</taxon>
        <taxon>Pseudomonadati</taxon>
        <taxon>Pseudomonadota</taxon>
        <taxon>Alphaproteobacteria</taxon>
        <taxon>Hyphomicrobiales</taxon>
        <taxon>Nitrobacteraceae</taxon>
        <taxon>Bradyrhizobium</taxon>
    </lineage>
</organism>
<gene>
    <name evidence="7" type="ORF">GA0061099_1005294</name>
</gene>
<dbReference type="GO" id="GO:0003700">
    <property type="term" value="F:DNA-binding transcription factor activity"/>
    <property type="evidence" value="ECO:0007669"/>
    <property type="project" value="TreeGrafter"/>
</dbReference>
<keyword evidence="2 4" id="KW-0238">DNA-binding</keyword>
<dbReference type="InterPro" id="IPR001647">
    <property type="entry name" value="HTH_TetR"/>
</dbReference>
<dbReference type="AlphaFoldDB" id="A0A1C3W5Z6"/>
<accession>A0A1C3W5Z6</accession>
<dbReference type="SUPFAM" id="SSF46689">
    <property type="entry name" value="Homeodomain-like"/>
    <property type="match status" value="1"/>
</dbReference>
<evidence type="ECO:0000256" key="3">
    <source>
        <dbReference type="ARBA" id="ARBA00023163"/>
    </source>
</evidence>
<sequence length="219" mass="24700">MAKQVMKSSSRKEEGLRERKRRETLHRIAEQGLKLFLTRGYDATTLDAIAEAAGISRRTFFYYFKSKEEILLAWQDGGFSETLRAAVLEQTTKQSPLDAARNGLLELTARFPVDYKQTKVIERLMSANESLRIRQQAKYVEKEAAVFAALSQMWPQPHRQAALRVVAMMSVGALRLAMDSWNRDQGKRPLAVYVKEAFACLNREIGAGASRKAAGRSGE</sequence>
<keyword evidence="1" id="KW-0805">Transcription regulation</keyword>
<dbReference type="PRINTS" id="PR00455">
    <property type="entry name" value="HTHTETR"/>
</dbReference>
<dbReference type="PANTHER" id="PTHR30055:SF238">
    <property type="entry name" value="MYCOFACTOCIN BIOSYNTHESIS TRANSCRIPTIONAL REGULATOR MFTR-RELATED"/>
    <property type="match status" value="1"/>
</dbReference>
<dbReference type="Gene3D" id="1.10.357.10">
    <property type="entry name" value="Tetracycline Repressor, domain 2"/>
    <property type="match status" value="1"/>
</dbReference>
<dbReference type="PROSITE" id="PS50977">
    <property type="entry name" value="HTH_TETR_2"/>
    <property type="match status" value="1"/>
</dbReference>
<dbReference type="GO" id="GO:0000976">
    <property type="term" value="F:transcription cis-regulatory region binding"/>
    <property type="evidence" value="ECO:0007669"/>
    <property type="project" value="TreeGrafter"/>
</dbReference>
<dbReference type="Proteomes" id="UP000183174">
    <property type="component" value="Unassembled WGS sequence"/>
</dbReference>
<evidence type="ECO:0000256" key="2">
    <source>
        <dbReference type="ARBA" id="ARBA00023125"/>
    </source>
</evidence>
<dbReference type="Gene3D" id="1.10.10.60">
    <property type="entry name" value="Homeodomain-like"/>
    <property type="match status" value="1"/>
</dbReference>
<dbReference type="InterPro" id="IPR041347">
    <property type="entry name" value="MftR_C"/>
</dbReference>
<dbReference type="InterPro" id="IPR050109">
    <property type="entry name" value="HTH-type_TetR-like_transc_reg"/>
</dbReference>
<reference evidence="7 8" key="1">
    <citation type="submission" date="2016-08" db="EMBL/GenBank/DDBJ databases">
        <authorList>
            <person name="Seilhamer J.J."/>
        </authorList>
    </citation>
    <scope>NUCLEOTIDE SEQUENCE [LARGE SCALE GENOMIC DNA]</scope>
    <source>
        <strain evidence="7 8">CCBAU 10071</strain>
    </source>
</reference>
<proteinExistence type="predicted"/>
<evidence type="ECO:0000313" key="7">
    <source>
        <dbReference type="EMBL" id="SCB35248.1"/>
    </source>
</evidence>
<dbReference type="Pfam" id="PF00440">
    <property type="entry name" value="TetR_N"/>
    <property type="match status" value="1"/>
</dbReference>